<name>A0AAV0WIS7_9HEMI</name>
<reference evidence="1 2" key="1">
    <citation type="submission" date="2023-01" db="EMBL/GenBank/DDBJ databases">
        <authorList>
            <person name="Whitehead M."/>
        </authorList>
    </citation>
    <scope>NUCLEOTIDE SEQUENCE [LARGE SCALE GENOMIC DNA]</scope>
</reference>
<dbReference type="InterPro" id="IPR008042">
    <property type="entry name" value="Retrotrans_Pao"/>
</dbReference>
<dbReference type="AlphaFoldDB" id="A0AAV0WIS7"/>
<gene>
    <name evidence="1" type="ORF">MEUPH1_LOCUS11544</name>
</gene>
<proteinExistence type="predicted"/>
<evidence type="ECO:0000313" key="2">
    <source>
        <dbReference type="Proteomes" id="UP001160148"/>
    </source>
</evidence>
<dbReference type="Proteomes" id="UP001160148">
    <property type="component" value="Unassembled WGS sequence"/>
</dbReference>
<dbReference type="PANTHER" id="PTHR47331">
    <property type="entry name" value="PHD-TYPE DOMAIN-CONTAINING PROTEIN"/>
    <property type="match status" value="1"/>
</dbReference>
<sequence length="141" mass="15978">MSRIPTDTDDATYRLSLTDQDTVNTLGLSWQPSTDTFHFSLGTWNPPAHMTKRSLLADINRIFDPIGLIPPILIKRKIFLQQLWLLKLSWDSILSGDLQARWINFYSSLKSLDKLSISRKVIIDGESTITLHGFCDTSQAA</sequence>
<keyword evidence="2" id="KW-1185">Reference proteome</keyword>
<organism evidence="1 2">
    <name type="scientific">Macrosiphum euphorbiae</name>
    <name type="common">potato aphid</name>
    <dbReference type="NCBI Taxonomy" id="13131"/>
    <lineage>
        <taxon>Eukaryota</taxon>
        <taxon>Metazoa</taxon>
        <taxon>Ecdysozoa</taxon>
        <taxon>Arthropoda</taxon>
        <taxon>Hexapoda</taxon>
        <taxon>Insecta</taxon>
        <taxon>Pterygota</taxon>
        <taxon>Neoptera</taxon>
        <taxon>Paraneoptera</taxon>
        <taxon>Hemiptera</taxon>
        <taxon>Sternorrhyncha</taxon>
        <taxon>Aphidomorpha</taxon>
        <taxon>Aphidoidea</taxon>
        <taxon>Aphididae</taxon>
        <taxon>Macrosiphini</taxon>
        <taxon>Macrosiphum</taxon>
    </lineage>
</organism>
<accession>A0AAV0WIS7</accession>
<dbReference type="EMBL" id="CARXXK010000002">
    <property type="protein sequence ID" value="CAI6355726.1"/>
    <property type="molecule type" value="Genomic_DNA"/>
</dbReference>
<dbReference type="Pfam" id="PF05380">
    <property type="entry name" value="Peptidase_A17"/>
    <property type="match status" value="1"/>
</dbReference>
<evidence type="ECO:0000313" key="1">
    <source>
        <dbReference type="EMBL" id="CAI6355726.1"/>
    </source>
</evidence>
<dbReference type="PANTHER" id="PTHR47331:SF1">
    <property type="entry name" value="GAG-LIKE PROTEIN"/>
    <property type="match status" value="1"/>
</dbReference>
<protein>
    <submittedName>
        <fullName evidence="1">Uncharacterized protein</fullName>
    </submittedName>
</protein>
<comment type="caution">
    <text evidence="1">The sequence shown here is derived from an EMBL/GenBank/DDBJ whole genome shotgun (WGS) entry which is preliminary data.</text>
</comment>